<organism evidence="1 2">
    <name type="scientific">Dictyocaulus viviparus</name>
    <name type="common">Bovine lungworm</name>
    <dbReference type="NCBI Taxonomy" id="29172"/>
    <lineage>
        <taxon>Eukaryota</taxon>
        <taxon>Metazoa</taxon>
        <taxon>Ecdysozoa</taxon>
        <taxon>Nematoda</taxon>
        <taxon>Chromadorea</taxon>
        <taxon>Rhabditida</taxon>
        <taxon>Rhabditina</taxon>
        <taxon>Rhabditomorpha</taxon>
        <taxon>Strongyloidea</taxon>
        <taxon>Metastrongylidae</taxon>
        <taxon>Dictyocaulus</taxon>
    </lineage>
</organism>
<protein>
    <submittedName>
        <fullName evidence="1">Uncharacterized protein</fullName>
    </submittedName>
</protein>
<keyword evidence="2" id="KW-1185">Reference proteome</keyword>
<reference evidence="2" key="2">
    <citation type="journal article" date="2016" name="Sci. Rep.">
        <title>Dictyocaulus viviparus genome, variome and transcriptome elucidate lungworm biology and support future intervention.</title>
        <authorList>
            <person name="McNulty S.N."/>
            <person name="Strube C."/>
            <person name="Rosa B.A."/>
            <person name="Martin J.C."/>
            <person name="Tyagi R."/>
            <person name="Choi Y.J."/>
            <person name="Wang Q."/>
            <person name="Hallsworth Pepin K."/>
            <person name="Zhang X."/>
            <person name="Ozersky P."/>
            <person name="Wilson R.K."/>
            <person name="Sternberg P.W."/>
            <person name="Gasser R.B."/>
            <person name="Mitreva M."/>
        </authorList>
    </citation>
    <scope>NUCLEOTIDE SEQUENCE [LARGE SCALE GENOMIC DNA]</scope>
    <source>
        <strain evidence="2">HannoverDv2000</strain>
    </source>
</reference>
<sequence>MQQHGSTTFPLARNFAFGQVACEESNHCSNRNWPFNDRLRKRPSQTSRGRCARKLTTRIHKRLANVSVSKLSGSGSGWLLFGVSSPALI</sequence>
<dbReference type="Proteomes" id="UP000053766">
    <property type="component" value="Unassembled WGS sequence"/>
</dbReference>
<name>A0A0D8Y4W5_DICVI</name>
<dbReference type="EMBL" id="KN716174">
    <property type="protein sequence ID" value="KJH51903.1"/>
    <property type="molecule type" value="Genomic_DNA"/>
</dbReference>
<evidence type="ECO:0000313" key="1">
    <source>
        <dbReference type="EMBL" id="KJH51903.1"/>
    </source>
</evidence>
<gene>
    <name evidence="1" type="ORF">DICVIV_01884</name>
</gene>
<dbReference type="AlphaFoldDB" id="A0A0D8Y4W5"/>
<reference evidence="1 2" key="1">
    <citation type="submission" date="2013-11" db="EMBL/GenBank/DDBJ databases">
        <title>Draft genome of the bovine lungworm Dictyocaulus viviparus.</title>
        <authorList>
            <person name="Mitreva M."/>
        </authorList>
    </citation>
    <scope>NUCLEOTIDE SEQUENCE [LARGE SCALE GENOMIC DNA]</scope>
    <source>
        <strain evidence="1 2">HannoverDv2000</strain>
    </source>
</reference>
<proteinExistence type="predicted"/>
<evidence type="ECO:0000313" key="2">
    <source>
        <dbReference type="Proteomes" id="UP000053766"/>
    </source>
</evidence>
<accession>A0A0D8Y4W5</accession>